<dbReference type="RefSeq" id="WP_066764860.1">
    <property type="nucleotide sequence ID" value="NZ_BMIO01000002.1"/>
</dbReference>
<dbReference type="OrthoDB" id="193314at2"/>
<dbReference type="InterPro" id="IPR023214">
    <property type="entry name" value="HAD_sf"/>
</dbReference>
<comment type="caution">
    <text evidence="1">The sequence shown here is derived from an EMBL/GenBank/DDBJ whole genome shotgun (WGS) entry which is preliminary data.</text>
</comment>
<proteinExistence type="predicted"/>
<reference evidence="1 2" key="1">
    <citation type="journal article" date="2014" name="Int. J. Syst. Evol. Microbiol.">
        <title>Complete genome sequence of Corynebacterium casei LMG S-19264T (=DSM 44701T), isolated from a smear-ripened cheese.</title>
        <authorList>
            <consortium name="US DOE Joint Genome Institute (JGI-PGF)"/>
            <person name="Walter F."/>
            <person name="Albersmeier A."/>
            <person name="Kalinowski J."/>
            <person name="Ruckert C."/>
        </authorList>
    </citation>
    <scope>NUCLEOTIDE SEQUENCE [LARGE SCALE GENOMIC DNA]</scope>
    <source>
        <strain evidence="1 2">CGMCC 1.15358</strain>
    </source>
</reference>
<organism evidence="1 2">
    <name type="scientific">Croceicoccus pelagius</name>
    <dbReference type="NCBI Taxonomy" id="1703341"/>
    <lineage>
        <taxon>Bacteria</taxon>
        <taxon>Pseudomonadati</taxon>
        <taxon>Pseudomonadota</taxon>
        <taxon>Alphaproteobacteria</taxon>
        <taxon>Sphingomonadales</taxon>
        <taxon>Erythrobacteraceae</taxon>
        <taxon>Croceicoccus</taxon>
    </lineage>
</organism>
<keyword evidence="2" id="KW-1185">Reference proteome</keyword>
<protein>
    <recommendedName>
        <fullName evidence="3">Acid phosphatase</fullName>
    </recommendedName>
</protein>
<evidence type="ECO:0000313" key="1">
    <source>
        <dbReference type="EMBL" id="GGD36905.1"/>
    </source>
</evidence>
<evidence type="ECO:0000313" key="2">
    <source>
        <dbReference type="Proteomes" id="UP000598997"/>
    </source>
</evidence>
<evidence type="ECO:0008006" key="3">
    <source>
        <dbReference type="Google" id="ProtNLM"/>
    </source>
</evidence>
<accession>A0A916YB02</accession>
<dbReference type="AlphaFoldDB" id="A0A916YB02"/>
<sequence length="250" mass="25902">MRAARFSRTLGLCGLMLAATGLSGCVAAIPLAASGMLAKRTVLDEGEAELAASVQIAAPATAETAPNLTEKWFAAALFAGDRAGKGLSVLPDPAASNDDEPVLPCKGGKPAILIDLDPGNTAFRPDTGPFVAQPGLAPALATARAAGTEVLWISVLGEAREADLRAVLADTGLDPAGEDTVLLIRDPAETKTQRRNAAAGEWCITAIVGDRKGDFDEFMDYLRDPDAPTPFDPLLDSGWFELPPPIKAAA</sequence>
<name>A0A916YB02_9SPHN</name>
<gene>
    <name evidence="1" type="ORF">GCM10010989_08830</name>
</gene>
<dbReference type="EMBL" id="BMIO01000002">
    <property type="protein sequence ID" value="GGD36905.1"/>
    <property type="molecule type" value="Genomic_DNA"/>
</dbReference>
<dbReference type="Proteomes" id="UP000598997">
    <property type="component" value="Unassembled WGS sequence"/>
</dbReference>
<dbReference type="Gene3D" id="3.40.50.1000">
    <property type="entry name" value="HAD superfamily/HAD-like"/>
    <property type="match status" value="1"/>
</dbReference>
<dbReference type="PROSITE" id="PS51257">
    <property type="entry name" value="PROKAR_LIPOPROTEIN"/>
    <property type="match status" value="1"/>
</dbReference>